<keyword evidence="6" id="KW-1185">Reference proteome</keyword>
<dbReference type="Pfam" id="PF01535">
    <property type="entry name" value="PPR"/>
    <property type="match status" value="1"/>
</dbReference>
<gene>
    <name evidence="5" type="ORF">EVOR1521_LOCUS21528</name>
</gene>
<dbReference type="PROSITE" id="PS50005">
    <property type="entry name" value="TPR"/>
    <property type="match status" value="1"/>
</dbReference>
<dbReference type="Gene3D" id="1.25.40.10">
    <property type="entry name" value="Tetratricopeptide repeat domain"/>
    <property type="match status" value="5"/>
</dbReference>
<dbReference type="InterPro" id="IPR019734">
    <property type="entry name" value="TPR_rpt"/>
</dbReference>
<feature type="domain" description="PROP1-like PPR" evidence="4">
    <location>
        <begin position="749"/>
        <end position="912"/>
    </location>
</feature>
<feature type="repeat" description="PPR" evidence="3">
    <location>
        <begin position="1022"/>
        <end position="1056"/>
    </location>
</feature>
<evidence type="ECO:0000256" key="3">
    <source>
        <dbReference type="PROSITE-ProRule" id="PRU00708"/>
    </source>
</evidence>
<feature type="repeat" description="PPR" evidence="3">
    <location>
        <begin position="745"/>
        <end position="779"/>
    </location>
</feature>
<evidence type="ECO:0000313" key="5">
    <source>
        <dbReference type="EMBL" id="CAJ1397533.1"/>
    </source>
</evidence>
<dbReference type="Pfam" id="PF12854">
    <property type="entry name" value="PPR_1"/>
    <property type="match status" value="1"/>
</dbReference>
<feature type="repeat" description="PPR" evidence="3">
    <location>
        <begin position="815"/>
        <end position="849"/>
    </location>
</feature>
<evidence type="ECO:0000313" key="6">
    <source>
        <dbReference type="Proteomes" id="UP001178507"/>
    </source>
</evidence>
<feature type="repeat" description="PPR" evidence="3">
    <location>
        <begin position="710"/>
        <end position="744"/>
    </location>
</feature>
<proteinExistence type="predicted"/>
<name>A0AA36J0V7_9DINO</name>
<feature type="repeat" description="PPR" evidence="3">
    <location>
        <begin position="675"/>
        <end position="709"/>
    </location>
</feature>
<evidence type="ECO:0000256" key="1">
    <source>
        <dbReference type="ARBA" id="ARBA00022737"/>
    </source>
</evidence>
<sequence>MDDLDDLFSSDTEDEEAARAKFARKLEEAKLQKEEGNQLLKRGDAKQAEVAYRKGLASIWAPYRQREAEAAALGAALDLNLALCHLRLEQWEQACRCTSRALEVEPFNGKALYRRGLARHRLGLLQAAEEDLQGALKVAPSAEARQELAAVQKQRGEDTKIPSGFLKKTEAVAKEQALEPEERPAEESDWAVTEQVQDALQEAHDFLLAIAERHVACRSQEEVAALCEQLDQVAALVPRVKGALEAATLVPAPLSTPPVCEVQELVEALSAKLVNFRPFFQQQERKVGEFESLRVCRQLGELPHNSRWYSFDVELVRWGDSKAATPADFAAPLFPPTGEPSASPAAAWQREIFHRIFMKDASKHVAGALFLLLREQLGRLRLQGRLVEDLGLAHGMFFAPLAPHGPAEGQSEAARRNSLAICSGEDRRLIAVPSFTSLGCAHKWLLLKVGDEEGEVYALDPCCGALGLLNECSGLSRLWPMRADERFVVRASAFGEAALGLLGHKTGEALKALTQGDGLSTALKAMEAASNSRPPELKGLAEAAARLQVAAQGLGLPATAAATEEELDAAHKAAVEELVRRKLRAYGFEKLADQIGAKIGWRAWALLAFISGAWCFAQPRYGSSFRTMKSKASWRFNEEDEDKRSLLDKLRSTLTRPKELAETVAALQQRRLLTEAREYTLVIKVLGQLGLWREAVGMLVDMERKGVSPDVITYNAAIMALSRNKRWKEAIELVAEMWDAKIIPDVISYTSAISACASTGHWKEALQLLAEMERAGIRADVRIFNAAINACAQAGESQRALQLLDGMPERKLTPDVITYNAAINACARSGEWKQAIQLIQRMKEQGLKPQTRTYNSAINACEKAFRGEEALQLLQDMADSQVRPDAVTFNTAISACLKGGLRAEALDLLEEMRGLGIPMDVISYSVALRAVDTWEYALQLMSEMPDKAIMPDNIVYGAAMGAFDRGRNLALALRFLQNMRLSGLQPDLVILNSVISACDKADDWEQSLASLVEAEADSLHPDVVSFSSCVNACGKSGEWERCLQLLDDARQAYVLPDAILYSAAINACHVGTQWAKASRLLQKMRADAIMPDESTLSSVIMACRECEQLQTADLLQQQLDEMRNKRR</sequence>
<dbReference type="PROSITE" id="PS51375">
    <property type="entry name" value="PPR"/>
    <property type="match status" value="9"/>
</dbReference>
<accession>A0AA36J0V7</accession>
<comment type="caution">
    <text evidence="5">The sequence shown here is derived from an EMBL/GenBank/DDBJ whole genome shotgun (WGS) entry which is preliminary data.</text>
</comment>
<feature type="repeat" description="TPR" evidence="2">
    <location>
        <begin position="75"/>
        <end position="108"/>
    </location>
</feature>
<reference evidence="5" key="1">
    <citation type="submission" date="2023-08" db="EMBL/GenBank/DDBJ databases">
        <authorList>
            <person name="Chen Y."/>
            <person name="Shah S."/>
            <person name="Dougan E. K."/>
            <person name="Thang M."/>
            <person name="Chan C."/>
        </authorList>
    </citation>
    <scope>NUCLEOTIDE SEQUENCE</scope>
</reference>
<dbReference type="EMBL" id="CAUJNA010003269">
    <property type="protein sequence ID" value="CAJ1397533.1"/>
    <property type="molecule type" value="Genomic_DNA"/>
</dbReference>
<dbReference type="SUPFAM" id="SSF48452">
    <property type="entry name" value="TPR-like"/>
    <property type="match status" value="1"/>
</dbReference>
<organism evidence="5 6">
    <name type="scientific">Effrenium voratum</name>
    <dbReference type="NCBI Taxonomy" id="2562239"/>
    <lineage>
        <taxon>Eukaryota</taxon>
        <taxon>Sar</taxon>
        <taxon>Alveolata</taxon>
        <taxon>Dinophyceae</taxon>
        <taxon>Suessiales</taxon>
        <taxon>Symbiodiniaceae</taxon>
        <taxon>Effrenium</taxon>
    </lineage>
</organism>
<dbReference type="Pfam" id="PF17177">
    <property type="entry name" value="PPR_long"/>
    <property type="match status" value="1"/>
</dbReference>
<dbReference type="AlphaFoldDB" id="A0AA36J0V7"/>
<feature type="repeat" description="PPR" evidence="3">
    <location>
        <begin position="885"/>
        <end position="919"/>
    </location>
</feature>
<dbReference type="InterPro" id="IPR011990">
    <property type="entry name" value="TPR-like_helical_dom_sf"/>
</dbReference>
<feature type="repeat" description="PPR" evidence="3">
    <location>
        <begin position="780"/>
        <end position="814"/>
    </location>
</feature>
<evidence type="ECO:0000256" key="2">
    <source>
        <dbReference type="PROSITE-ProRule" id="PRU00339"/>
    </source>
</evidence>
<dbReference type="InterPro" id="IPR002885">
    <property type="entry name" value="PPR_rpt"/>
</dbReference>
<dbReference type="Pfam" id="PF13812">
    <property type="entry name" value="PPR_3"/>
    <property type="match status" value="1"/>
</dbReference>
<dbReference type="Proteomes" id="UP001178507">
    <property type="component" value="Unassembled WGS sequence"/>
</dbReference>
<keyword evidence="2" id="KW-0802">TPR repeat</keyword>
<evidence type="ECO:0000259" key="4">
    <source>
        <dbReference type="Pfam" id="PF17177"/>
    </source>
</evidence>
<protein>
    <recommendedName>
        <fullName evidence="4">PROP1-like PPR domain-containing protein</fullName>
    </recommendedName>
</protein>
<feature type="repeat" description="PPR" evidence="3">
    <location>
        <begin position="952"/>
        <end position="986"/>
    </location>
</feature>
<dbReference type="InterPro" id="IPR033443">
    <property type="entry name" value="PROP1-like_PPR_dom"/>
</dbReference>
<dbReference type="SMART" id="SM00028">
    <property type="entry name" value="TPR"/>
    <property type="match status" value="3"/>
</dbReference>
<keyword evidence="1" id="KW-0677">Repeat</keyword>
<feature type="repeat" description="PPR" evidence="3">
    <location>
        <begin position="850"/>
        <end position="884"/>
    </location>
</feature>
<dbReference type="NCBIfam" id="TIGR00756">
    <property type="entry name" value="PPR"/>
    <property type="match status" value="7"/>
</dbReference>
<dbReference type="PANTHER" id="PTHR47936">
    <property type="entry name" value="PPR_LONG DOMAIN-CONTAINING PROTEIN"/>
    <property type="match status" value="1"/>
</dbReference>
<dbReference type="PANTHER" id="PTHR47936:SF1">
    <property type="entry name" value="PENTATRICOPEPTIDE REPEAT-CONTAINING PROTEIN GUN1, CHLOROPLASTIC"/>
    <property type="match status" value="1"/>
</dbReference>